<dbReference type="PANTHER" id="PTHR12526:SF630">
    <property type="entry name" value="GLYCOSYLTRANSFERASE"/>
    <property type="match status" value="1"/>
</dbReference>
<organism evidence="3 4">
    <name type="scientific">Algoriphagus namhaensis</name>
    <dbReference type="NCBI Taxonomy" id="915353"/>
    <lineage>
        <taxon>Bacteria</taxon>
        <taxon>Pseudomonadati</taxon>
        <taxon>Bacteroidota</taxon>
        <taxon>Cytophagia</taxon>
        <taxon>Cytophagales</taxon>
        <taxon>Cyclobacteriaceae</taxon>
        <taxon>Algoriphagus</taxon>
    </lineage>
</organism>
<dbReference type="SUPFAM" id="SSF53756">
    <property type="entry name" value="UDP-Glycosyltransferase/glycogen phosphorylase"/>
    <property type="match status" value="1"/>
</dbReference>
<reference evidence="4" key="1">
    <citation type="journal article" date="2019" name="Int. J. Syst. Evol. Microbiol.">
        <title>The Global Catalogue of Microorganisms (GCM) 10K type strain sequencing project: providing services to taxonomists for standard genome sequencing and annotation.</title>
        <authorList>
            <consortium name="The Broad Institute Genomics Platform"/>
            <consortium name="The Broad Institute Genome Sequencing Center for Infectious Disease"/>
            <person name="Wu L."/>
            <person name="Ma J."/>
        </authorList>
    </citation>
    <scope>NUCLEOTIDE SEQUENCE [LARGE SCALE GENOMIC DNA]</scope>
    <source>
        <strain evidence="4">CCUG 60523</strain>
    </source>
</reference>
<dbReference type="Pfam" id="PF13439">
    <property type="entry name" value="Glyco_transf_4"/>
    <property type="match status" value="1"/>
</dbReference>
<keyword evidence="3" id="KW-0328">Glycosyltransferase</keyword>
<feature type="domain" description="Glycosyltransferase subfamily 4-like N-terminal" evidence="2">
    <location>
        <begin position="12"/>
        <end position="149"/>
    </location>
</feature>
<comment type="caution">
    <text evidence="3">The sequence shown here is derived from an EMBL/GenBank/DDBJ whole genome shotgun (WGS) entry which is preliminary data.</text>
</comment>
<dbReference type="InterPro" id="IPR028098">
    <property type="entry name" value="Glyco_trans_4-like_N"/>
</dbReference>
<protein>
    <submittedName>
        <fullName evidence="3">Glycosyltransferase family 4 protein</fullName>
        <ecNumber evidence="3">2.4.-.-</ecNumber>
    </submittedName>
</protein>
<name>A0ABV8ASC1_9BACT</name>
<sequence>MRILQLIDTLNPGGAERMAVNLANSFDELGITNILVVSRLDGLLSDLVRRQETLVFLGKKNTFDLSAFQKLKKIVTDFKPDIIHAHGTSIYWGVGLKLLKPKLKLIWHDHLGVSEDVVKNNPRKELDWMKSRIDFVVTADESTSNYWLHRKLKSLNQIKYLSNFPHLTLGKKQVSEKYRFLHLANYRQEKGHFHILDAVKRLKSSNLSFHVRMVGAAIEPDWKRQVEEAVANEELNEWITVDGPTADTSRVIAEADAGLVASDREGLPVALLEYGLAGLPVISTKVGQCSKVLEDGEYGILIDKGDSEALSKAMLNLIQNPEKGKAKGDSFKIHVADHYGFKEFYKGYQEILMNLGIEQTSND</sequence>
<keyword evidence="3" id="KW-0808">Transferase</keyword>
<dbReference type="Pfam" id="PF00534">
    <property type="entry name" value="Glycos_transf_1"/>
    <property type="match status" value="1"/>
</dbReference>
<evidence type="ECO:0000259" key="1">
    <source>
        <dbReference type="Pfam" id="PF00534"/>
    </source>
</evidence>
<accession>A0ABV8ASC1</accession>
<evidence type="ECO:0000259" key="2">
    <source>
        <dbReference type="Pfam" id="PF13439"/>
    </source>
</evidence>
<dbReference type="RefSeq" id="WP_377906232.1">
    <property type="nucleotide sequence ID" value="NZ_JBHRZS010000007.1"/>
</dbReference>
<dbReference type="EMBL" id="JBHRZS010000007">
    <property type="protein sequence ID" value="MFC3880883.1"/>
    <property type="molecule type" value="Genomic_DNA"/>
</dbReference>
<dbReference type="PANTHER" id="PTHR12526">
    <property type="entry name" value="GLYCOSYLTRANSFERASE"/>
    <property type="match status" value="1"/>
</dbReference>
<proteinExistence type="predicted"/>
<dbReference type="InterPro" id="IPR001296">
    <property type="entry name" value="Glyco_trans_1"/>
</dbReference>
<keyword evidence="4" id="KW-1185">Reference proteome</keyword>
<evidence type="ECO:0000313" key="3">
    <source>
        <dbReference type="EMBL" id="MFC3880883.1"/>
    </source>
</evidence>
<dbReference type="CDD" id="cd03801">
    <property type="entry name" value="GT4_PimA-like"/>
    <property type="match status" value="1"/>
</dbReference>
<dbReference type="Gene3D" id="3.40.50.2000">
    <property type="entry name" value="Glycogen Phosphorylase B"/>
    <property type="match status" value="2"/>
</dbReference>
<gene>
    <name evidence="3" type="ORF">ACFOSV_11875</name>
</gene>
<feature type="domain" description="Glycosyl transferase family 1" evidence="1">
    <location>
        <begin position="175"/>
        <end position="323"/>
    </location>
</feature>
<dbReference type="Proteomes" id="UP001595805">
    <property type="component" value="Unassembled WGS sequence"/>
</dbReference>
<dbReference type="GO" id="GO:0016757">
    <property type="term" value="F:glycosyltransferase activity"/>
    <property type="evidence" value="ECO:0007669"/>
    <property type="project" value="UniProtKB-KW"/>
</dbReference>
<dbReference type="EC" id="2.4.-.-" evidence="3"/>
<evidence type="ECO:0000313" key="4">
    <source>
        <dbReference type="Proteomes" id="UP001595805"/>
    </source>
</evidence>